<dbReference type="GO" id="GO:0004674">
    <property type="term" value="F:protein serine/threonine kinase activity"/>
    <property type="evidence" value="ECO:0007669"/>
    <property type="project" value="UniProtKB-KW"/>
</dbReference>
<keyword evidence="4 8" id="KW-0547">Nucleotide-binding</keyword>
<dbReference type="GO" id="GO:0005524">
    <property type="term" value="F:ATP binding"/>
    <property type="evidence" value="ECO:0007669"/>
    <property type="project" value="UniProtKB-UniRule"/>
</dbReference>
<evidence type="ECO:0000259" key="10">
    <source>
        <dbReference type="PROSITE" id="PS50011"/>
    </source>
</evidence>
<keyword evidence="12" id="KW-1185">Reference proteome</keyword>
<dbReference type="InterPro" id="IPR011009">
    <property type="entry name" value="Kinase-like_dom_sf"/>
</dbReference>
<dbReference type="FunFam" id="3.30.200.20:FF:000228">
    <property type="entry name" value="Serine/threonine-protein kinase BIK1"/>
    <property type="match status" value="1"/>
</dbReference>
<comment type="similarity">
    <text evidence="9">Belongs to the protein kinase superfamily.</text>
</comment>
<reference evidence="11 12" key="1">
    <citation type="journal article" date="2017" name="Nature">
        <title>The Apostasia genome and the evolution of orchids.</title>
        <authorList>
            <person name="Zhang G.Q."/>
            <person name="Liu K.W."/>
            <person name="Li Z."/>
            <person name="Lohaus R."/>
            <person name="Hsiao Y.Y."/>
            <person name="Niu S.C."/>
            <person name="Wang J.Y."/>
            <person name="Lin Y.C."/>
            <person name="Xu Q."/>
            <person name="Chen L.J."/>
            <person name="Yoshida K."/>
            <person name="Fujiwara S."/>
            <person name="Wang Z.W."/>
            <person name="Zhang Y.Q."/>
            <person name="Mitsuda N."/>
            <person name="Wang M."/>
            <person name="Liu G.H."/>
            <person name="Pecoraro L."/>
            <person name="Huang H.X."/>
            <person name="Xiao X.J."/>
            <person name="Lin M."/>
            <person name="Wu X.Y."/>
            <person name="Wu W.L."/>
            <person name="Chen Y.Y."/>
            <person name="Chang S.B."/>
            <person name="Sakamoto S."/>
            <person name="Ohme-Takagi M."/>
            <person name="Yagi M."/>
            <person name="Zeng S.J."/>
            <person name="Shen C.Y."/>
            <person name="Yeh C.M."/>
            <person name="Luo Y.B."/>
            <person name="Tsai W.C."/>
            <person name="Van de Peer Y."/>
            <person name="Liu Z.J."/>
        </authorList>
    </citation>
    <scope>NUCLEOTIDE SEQUENCE [LARGE SCALE GENOMIC DNA]</scope>
    <source>
        <strain evidence="12">cv. Shenzhen</strain>
        <tissue evidence="11">Stem</tissue>
    </source>
</reference>
<keyword evidence="6" id="KW-0611">Plant defense</keyword>
<dbReference type="PROSITE" id="PS00107">
    <property type="entry name" value="PROTEIN_KINASE_ATP"/>
    <property type="match status" value="1"/>
</dbReference>
<dbReference type="GO" id="GO:0006952">
    <property type="term" value="P:defense response"/>
    <property type="evidence" value="ECO:0007669"/>
    <property type="project" value="UniProtKB-KW"/>
</dbReference>
<evidence type="ECO:0000256" key="4">
    <source>
        <dbReference type="ARBA" id="ARBA00022741"/>
    </source>
</evidence>
<dbReference type="EC" id="2.7.11.1" evidence="1"/>
<evidence type="ECO:0000256" key="8">
    <source>
        <dbReference type="PROSITE-ProRule" id="PRU10141"/>
    </source>
</evidence>
<evidence type="ECO:0000313" key="11">
    <source>
        <dbReference type="EMBL" id="PKA51166.1"/>
    </source>
</evidence>
<keyword evidence="3" id="KW-0808">Transferase</keyword>
<dbReference type="OrthoDB" id="4062651at2759"/>
<dbReference type="InterPro" id="IPR008271">
    <property type="entry name" value="Ser/Thr_kinase_AS"/>
</dbReference>
<evidence type="ECO:0000256" key="7">
    <source>
        <dbReference type="ARBA" id="ARBA00022840"/>
    </source>
</evidence>
<evidence type="ECO:0000256" key="2">
    <source>
        <dbReference type="ARBA" id="ARBA00022527"/>
    </source>
</evidence>
<organism evidence="11 12">
    <name type="scientific">Apostasia shenzhenica</name>
    <dbReference type="NCBI Taxonomy" id="1088818"/>
    <lineage>
        <taxon>Eukaryota</taxon>
        <taxon>Viridiplantae</taxon>
        <taxon>Streptophyta</taxon>
        <taxon>Embryophyta</taxon>
        <taxon>Tracheophyta</taxon>
        <taxon>Spermatophyta</taxon>
        <taxon>Magnoliopsida</taxon>
        <taxon>Liliopsida</taxon>
        <taxon>Asparagales</taxon>
        <taxon>Orchidaceae</taxon>
        <taxon>Apostasioideae</taxon>
        <taxon>Apostasia</taxon>
    </lineage>
</organism>
<dbReference type="PANTHER" id="PTHR45621">
    <property type="entry name" value="OS01G0588500 PROTEIN-RELATED"/>
    <property type="match status" value="1"/>
</dbReference>
<dbReference type="InterPro" id="IPR050823">
    <property type="entry name" value="Plant_Ser_Thr_Prot_Kinase"/>
</dbReference>
<dbReference type="SUPFAM" id="SSF56112">
    <property type="entry name" value="Protein kinase-like (PK-like)"/>
    <property type="match status" value="1"/>
</dbReference>
<dbReference type="EMBL" id="KZ452014">
    <property type="protein sequence ID" value="PKA51166.1"/>
    <property type="molecule type" value="Genomic_DNA"/>
</dbReference>
<keyword evidence="5 11" id="KW-0418">Kinase</keyword>
<keyword evidence="7 8" id="KW-0067">ATP-binding</keyword>
<proteinExistence type="inferred from homology"/>
<feature type="domain" description="Protein kinase" evidence="10">
    <location>
        <begin position="80"/>
        <end position="361"/>
    </location>
</feature>
<dbReference type="Pfam" id="PF07714">
    <property type="entry name" value="PK_Tyr_Ser-Thr"/>
    <property type="match status" value="1"/>
</dbReference>
<evidence type="ECO:0000313" key="12">
    <source>
        <dbReference type="Proteomes" id="UP000236161"/>
    </source>
</evidence>
<protein>
    <recommendedName>
        <fullName evidence="1">non-specific serine/threonine protein kinase</fullName>
        <ecNumber evidence="1">2.7.11.1</ecNumber>
    </recommendedName>
</protein>
<feature type="binding site" evidence="8">
    <location>
        <position position="115"/>
    </location>
    <ligand>
        <name>ATP</name>
        <dbReference type="ChEBI" id="CHEBI:30616"/>
    </ligand>
</feature>
<accession>A0A2I0A6J9</accession>
<dbReference type="FunFam" id="1.10.510.10:FF:000258">
    <property type="entry name" value="Probable serine/threonine-protein kinase PBL8"/>
    <property type="match status" value="1"/>
</dbReference>
<dbReference type="Gene3D" id="3.30.200.20">
    <property type="entry name" value="Phosphorylase Kinase, domain 1"/>
    <property type="match status" value="1"/>
</dbReference>
<name>A0A2I0A6J9_9ASPA</name>
<keyword evidence="2 9" id="KW-0723">Serine/threonine-protein kinase</keyword>
<dbReference type="InterPro" id="IPR001245">
    <property type="entry name" value="Ser-Thr/Tyr_kinase_cat_dom"/>
</dbReference>
<dbReference type="AlphaFoldDB" id="A0A2I0A6J9"/>
<dbReference type="Gene3D" id="1.10.510.10">
    <property type="entry name" value="Transferase(Phosphotransferase) domain 1"/>
    <property type="match status" value="1"/>
</dbReference>
<dbReference type="PROSITE" id="PS00108">
    <property type="entry name" value="PROTEIN_KINASE_ST"/>
    <property type="match status" value="1"/>
</dbReference>
<dbReference type="InterPro" id="IPR000719">
    <property type="entry name" value="Prot_kinase_dom"/>
</dbReference>
<dbReference type="PROSITE" id="PS50011">
    <property type="entry name" value="PROTEIN_KINASE_DOM"/>
    <property type="match status" value="1"/>
</dbReference>
<dbReference type="InterPro" id="IPR017441">
    <property type="entry name" value="Protein_kinase_ATP_BS"/>
</dbReference>
<dbReference type="Proteomes" id="UP000236161">
    <property type="component" value="Unassembled WGS sequence"/>
</dbReference>
<sequence>MGNCGTKEESAVVAAQSQVNSQLSQLASRNSFLEKKHNRSFSDLSDPSTPRNFADSRNIAIYTDVIAFSLFELETITKSFRTDYVLGEGGFGTVYKGYIDENVRIGLKSLPVAVKVLNKQGLQGHKEWLTEVNFLGQLRHPNLVKLIGYCCEDDHRLLVYEFMFRGSLENHLFRKTTSPLSWATRMMIALGAAKGLAFLHNADKPVIYRDFKTSNILLDTDYTAKLSDFGLAKAGPQGDETHVSTRVMGTYGYAAPEYVMTGHLTARSDVYSFGVVLLELLTGRKSIDKTRPSKEQSLVDWARPKLSDKRKLLQTIDPRLEGEYSPRAAQKACSLAYYCLSQNPKARPLMSDVVETLEPLQESSTTVNHRMQRRLTATSMGCRPTPAAKCPPPCTVPACRVR</sequence>
<gene>
    <name evidence="11" type="ORF">AXF42_Ash010606</name>
</gene>
<dbReference type="CDD" id="cd14066">
    <property type="entry name" value="STKc_IRAK"/>
    <property type="match status" value="1"/>
</dbReference>
<evidence type="ECO:0000256" key="1">
    <source>
        <dbReference type="ARBA" id="ARBA00012513"/>
    </source>
</evidence>
<dbReference type="STRING" id="1088818.A0A2I0A6J9"/>
<evidence type="ECO:0000256" key="5">
    <source>
        <dbReference type="ARBA" id="ARBA00022777"/>
    </source>
</evidence>
<evidence type="ECO:0000256" key="9">
    <source>
        <dbReference type="RuleBase" id="RU000304"/>
    </source>
</evidence>
<evidence type="ECO:0000256" key="3">
    <source>
        <dbReference type="ARBA" id="ARBA00022679"/>
    </source>
</evidence>
<evidence type="ECO:0000256" key="6">
    <source>
        <dbReference type="ARBA" id="ARBA00022821"/>
    </source>
</evidence>